<dbReference type="InterPro" id="IPR036364">
    <property type="entry name" value="SEA_dom_sf"/>
</dbReference>
<organism evidence="6 7">
    <name type="scientific">Phoxinus phoxinus</name>
    <name type="common">Eurasian minnow</name>
    <dbReference type="NCBI Taxonomy" id="58324"/>
    <lineage>
        <taxon>Eukaryota</taxon>
        <taxon>Metazoa</taxon>
        <taxon>Chordata</taxon>
        <taxon>Craniata</taxon>
        <taxon>Vertebrata</taxon>
        <taxon>Euteleostomi</taxon>
        <taxon>Actinopterygii</taxon>
        <taxon>Neopterygii</taxon>
        <taxon>Teleostei</taxon>
        <taxon>Ostariophysi</taxon>
        <taxon>Cypriniformes</taxon>
        <taxon>Leuciscidae</taxon>
        <taxon>Phoxininae</taxon>
        <taxon>Phoxinus</taxon>
    </lineage>
</organism>
<feature type="transmembrane region" description="Helical" evidence="4">
    <location>
        <begin position="193"/>
        <end position="217"/>
    </location>
</feature>
<feature type="signal peptide" evidence="5">
    <location>
        <begin position="1"/>
        <end position="23"/>
    </location>
</feature>
<evidence type="ECO:0000256" key="4">
    <source>
        <dbReference type="SAM" id="Phobius"/>
    </source>
</evidence>
<accession>A0AAN9CLC5</accession>
<feature type="chain" id="PRO_5043040175" evidence="5">
    <location>
        <begin position="24"/>
        <end position="287"/>
    </location>
</feature>
<dbReference type="EMBL" id="JAYKXH010000017">
    <property type="protein sequence ID" value="KAK7138983.1"/>
    <property type="molecule type" value="Genomic_DNA"/>
</dbReference>
<gene>
    <name evidence="6" type="ORF">R3I93_016183</name>
</gene>
<keyword evidence="2" id="KW-1003">Cell membrane</keyword>
<evidence type="ECO:0000256" key="5">
    <source>
        <dbReference type="SAM" id="SignalP"/>
    </source>
</evidence>
<name>A0AAN9CLC5_9TELE</name>
<dbReference type="PANTHER" id="PTHR10006:SF19">
    <property type="entry name" value="MUCIN-1"/>
    <property type="match status" value="1"/>
</dbReference>
<comment type="caution">
    <text evidence="6">The sequence shown here is derived from an EMBL/GenBank/DDBJ whole genome shotgun (WGS) entry which is preliminary data.</text>
</comment>
<keyword evidence="4" id="KW-1133">Transmembrane helix</keyword>
<evidence type="ECO:0000313" key="6">
    <source>
        <dbReference type="EMBL" id="KAK7138983.1"/>
    </source>
</evidence>
<dbReference type="SUPFAM" id="SSF82671">
    <property type="entry name" value="SEA domain"/>
    <property type="match status" value="1"/>
</dbReference>
<dbReference type="Gene3D" id="3.30.70.960">
    <property type="entry name" value="SEA domain"/>
    <property type="match status" value="1"/>
</dbReference>
<evidence type="ECO:0000313" key="7">
    <source>
        <dbReference type="Proteomes" id="UP001364617"/>
    </source>
</evidence>
<dbReference type="PANTHER" id="PTHR10006">
    <property type="entry name" value="MUCIN-1-RELATED"/>
    <property type="match status" value="1"/>
</dbReference>
<evidence type="ECO:0000256" key="1">
    <source>
        <dbReference type="ARBA" id="ARBA00004236"/>
    </source>
</evidence>
<reference evidence="6 7" key="1">
    <citation type="submission" date="2024-02" db="EMBL/GenBank/DDBJ databases">
        <title>Chromosome-level genome assembly of the Eurasian Minnow (Phoxinus phoxinus).</title>
        <authorList>
            <person name="Oriowo T.O."/>
            <person name="Martin S."/>
            <person name="Stange M."/>
            <person name="Chrysostomakis Y."/>
            <person name="Brown T."/>
            <person name="Winkler S."/>
            <person name="Kukowka S."/>
            <person name="Myers E.W."/>
            <person name="Bohne A."/>
        </authorList>
    </citation>
    <scope>NUCLEOTIDE SEQUENCE [LARGE SCALE GENOMIC DNA]</scope>
    <source>
        <strain evidence="6">ZFMK-TIS-60720</strain>
        <tissue evidence="6">Whole Organism</tissue>
    </source>
</reference>
<keyword evidence="4" id="KW-0472">Membrane</keyword>
<sequence length="287" mass="32060">MRHIELYYTGAALCFLLFSATGAQPMSILKIIEGLQSPAKTYSTPLYSFSLCMEITNRVFNDSLLNTSSQQYKRMYDEVSGVLDLAFNCSKCDTRETYRGVTNIEFRSGPMIANCSIQFQTIFINHVVVKYLFLGGINNTQPNGLALNKQYTAETVTPTWLSPTSTTPMAPATPFAGNAAHFTGSGSHWLPGWAIALLVLSCVIILILLLIILLLICCWSCRRKDKKEETTNIIEHAPYQRTSFKEHLANPTYMPHTPERSPIYPVLGEPETQHGSQAGMYGMNPQR</sequence>
<evidence type="ECO:0000256" key="2">
    <source>
        <dbReference type="ARBA" id="ARBA00022475"/>
    </source>
</evidence>
<feature type="region of interest" description="Disordered" evidence="3">
    <location>
        <begin position="267"/>
        <end position="287"/>
    </location>
</feature>
<proteinExistence type="predicted"/>
<evidence type="ECO:0000256" key="3">
    <source>
        <dbReference type="SAM" id="MobiDB-lite"/>
    </source>
</evidence>
<protein>
    <submittedName>
        <fullName evidence="6">Uncharacterized protein</fullName>
    </submittedName>
</protein>
<keyword evidence="4" id="KW-0812">Transmembrane</keyword>
<comment type="subcellular location">
    <subcellularLocation>
        <location evidence="1">Cell membrane</location>
    </subcellularLocation>
</comment>
<keyword evidence="5" id="KW-0732">Signal</keyword>
<dbReference type="GO" id="GO:0005886">
    <property type="term" value="C:plasma membrane"/>
    <property type="evidence" value="ECO:0007669"/>
    <property type="project" value="UniProtKB-SubCell"/>
</dbReference>
<keyword evidence="7" id="KW-1185">Reference proteome</keyword>
<dbReference type="AlphaFoldDB" id="A0AAN9CLC5"/>
<dbReference type="Proteomes" id="UP001364617">
    <property type="component" value="Unassembled WGS sequence"/>
</dbReference>